<keyword evidence="2" id="KW-1185">Reference proteome</keyword>
<dbReference type="RefSeq" id="WP_208919725.1">
    <property type="nucleotide sequence ID" value="NZ_LT840184.1"/>
</dbReference>
<dbReference type="Pfam" id="PF19635">
    <property type="entry name" value="DUF6138"/>
    <property type="match status" value="1"/>
</dbReference>
<evidence type="ECO:0000313" key="2">
    <source>
        <dbReference type="Proteomes" id="UP000192940"/>
    </source>
</evidence>
<dbReference type="EMBL" id="LT840184">
    <property type="protein sequence ID" value="SMF84933.1"/>
    <property type="molecule type" value="Genomic_DNA"/>
</dbReference>
<accession>A0A1X7HF89</accession>
<organism evidence="1 2">
    <name type="scientific">Paenibacillus uliginis N3/975</name>
    <dbReference type="NCBI Taxonomy" id="1313296"/>
    <lineage>
        <taxon>Bacteria</taxon>
        <taxon>Bacillati</taxon>
        <taxon>Bacillota</taxon>
        <taxon>Bacilli</taxon>
        <taxon>Bacillales</taxon>
        <taxon>Paenibacillaceae</taxon>
        <taxon>Paenibacillus</taxon>
    </lineage>
</organism>
<dbReference type="InterPro" id="IPR046136">
    <property type="entry name" value="DUF6138"/>
</dbReference>
<proteinExistence type="predicted"/>
<gene>
    <name evidence="1" type="ORF">SAMN05661091_2769</name>
</gene>
<dbReference type="AlphaFoldDB" id="A0A1X7HF89"/>
<protein>
    <submittedName>
        <fullName evidence="1">Uncharacterized protein</fullName>
    </submittedName>
</protein>
<reference evidence="1 2" key="1">
    <citation type="submission" date="2017-04" db="EMBL/GenBank/DDBJ databases">
        <authorList>
            <person name="Afonso C.L."/>
            <person name="Miller P.J."/>
            <person name="Scott M.A."/>
            <person name="Spackman E."/>
            <person name="Goraichik I."/>
            <person name="Dimitrov K.M."/>
            <person name="Suarez D.L."/>
            <person name="Swayne D.E."/>
        </authorList>
    </citation>
    <scope>NUCLEOTIDE SEQUENCE [LARGE SCALE GENOMIC DNA]</scope>
    <source>
        <strain evidence="1 2">N3/975</strain>
    </source>
</reference>
<sequence>MDFTLETILDKMKQEIDKWIAYISDKDAERIVKRTSLQVGIHDHALLEYTKGKVNVSDKELNFTMPGGKTRHGESLTEEKVREWIVPELSSYVRHKLDELPRSLIDYQFTFNGKFRAREGSVNVRILEYVDETKKKQLQERISIYIVNKLEPGIYPTKPLETFFLSRHLLDERLFPDLDADRIISIFENIQQVNKGNKHLVEHRSYLISALRNWAENQWLPRYFDNIGTQWQREYKKKCDARLEDTEQGPIELVIYAAMLILKYEPSHSRSTGLAILNCAIELGSARAKRLTKEGSGTFAKEDVSLKDELAECAANDVFAEATIAIKQETEESYARALRFLTRLLGIGFPKSYQIKLKSGVKQWLPIKGLAKSGTHRFFANALEYPNLHPLLEEYARAAMEPFEWYEDTDGEKNCMPGSYAIFGLGLADRAYFPLVEEYMGKVDEEHQTVQNDFTVALAERHGVSAETIPTLVKCMLYCTDSMKLKIKSDMEDDRHLRLLLDQVRGLQYYEVEHIVYLIWGETDKLKKIAAKAEGDRGQWLSELAQAASRG</sequence>
<name>A0A1X7HF89_9BACL</name>
<dbReference type="Proteomes" id="UP000192940">
    <property type="component" value="Chromosome I"/>
</dbReference>
<evidence type="ECO:0000313" key="1">
    <source>
        <dbReference type="EMBL" id="SMF84933.1"/>
    </source>
</evidence>